<protein>
    <submittedName>
        <fullName evidence="3">Transcription factor TFIIIB component B</fullName>
    </submittedName>
</protein>
<evidence type="ECO:0000313" key="3">
    <source>
        <dbReference type="EMBL" id="MDE47222.1"/>
    </source>
</evidence>
<proteinExistence type="predicted"/>
<dbReference type="Pfam" id="PF15963">
    <property type="entry name" value="Myb_DNA-bind_7"/>
    <property type="match status" value="1"/>
</dbReference>
<dbReference type="InterPro" id="IPR039467">
    <property type="entry name" value="TFIIIB_B''_Myb"/>
</dbReference>
<feature type="compositionally biased region" description="Basic residues" evidence="1">
    <location>
        <begin position="181"/>
        <end position="196"/>
    </location>
</feature>
<accession>A0A6G1SB95</accession>
<dbReference type="GO" id="GO:0000126">
    <property type="term" value="C:transcription factor TFIIIB complex"/>
    <property type="evidence" value="ECO:0007669"/>
    <property type="project" value="TreeGrafter"/>
</dbReference>
<evidence type="ECO:0000259" key="2">
    <source>
        <dbReference type="Pfam" id="PF15963"/>
    </source>
</evidence>
<dbReference type="PANTHER" id="PTHR22929:SF0">
    <property type="entry name" value="TRANSCRIPTION FACTOR TFIIIB COMPONENT B'' HOMOLOG"/>
    <property type="match status" value="1"/>
</dbReference>
<feature type="domain" description="Transcription factor TFIIIB component B'' Myb" evidence="2">
    <location>
        <begin position="291"/>
        <end position="366"/>
    </location>
</feature>
<feature type="compositionally biased region" description="Pro residues" evidence="1">
    <location>
        <begin position="20"/>
        <end position="32"/>
    </location>
</feature>
<dbReference type="EMBL" id="GGYP01002451">
    <property type="protein sequence ID" value="MDE47222.1"/>
    <property type="molecule type" value="Transcribed_RNA"/>
</dbReference>
<sequence length="372" mass="41085">MLRKRTVFKPNLSQVTGPKAPTPQQPPPPPLQPCDATNTNSATESSATGVGHNATNARPPSPNKAPQPVGAEKDASANSSDGPGVGVDQVDSGPPPDVSSAAAESATTTTTTAAATTTTETTISKSSEIDDESSKRVHEAITQLTGQRFEPIKSISLRNSANKNVKIKDLLFYNPPLTKDQKRHRKNLHLAKKNERKRLEEQNQSKAGDSNNKDKNDSNGNDNNTVEIDTDESSLVPKVKMGPDGKLILDESSTLINRKNSIKEKEAIIEDNEEIISRTNYDSYRRKPASTSQTKWSVDDTQKFYQALTIFGTDFSMMESLLFAGHRSRTELHKKFKREERINKKKIDIALSNRISLDSEELDELRDLFQRT</sequence>
<feature type="region of interest" description="Disordered" evidence="1">
    <location>
        <begin position="178"/>
        <end position="239"/>
    </location>
</feature>
<dbReference type="GO" id="GO:0001156">
    <property type="term" value="F:TFIIIC-class transcription factor complex binding"/>
    <property type="evidence" value="ECO:0007669"/>
    <property type="project" value="TreeGrafter"/>
</dbReference>
<organism evidence="3">
    <name type="scientific">Aceria tosichella</name>
    <name type="common">wheat curl mite</name>
    <dbReference type="NCBI Taxonomy" id="561515"/>
    <lineage>
        <taxon>Eukaryota</taxon>
        <taxon>Metazoa</taxon>
        <taxon>Ecdysozoa</taxon>
        <taxon>Arthropoda</taxon>
        <taxon>Chelicerata</taxon>
        <taxon>Arachnida</taxon>
        <taxon>Acari</taxon>
        <taxon>Acariformes</taxon>
        <taxon>Trombidiformes</taxon>
        <taxon>Prostigmata</taxon>
        <taxon>Eupodina</taxon>
        <taxon>Eriophyoidea</taxon>
        <taxon>Eriophyidae</taxon>
        <taxon>Eriophyinae</taxon>
        <taxon>Aceriini</taxon>
        <taxon>Aceria</taxon>
    </lineage>
</organism>
<dbReference type="GO" id="GO:0070898">
    <property type="term" value="P:RNA polymerase III preinitiation complex assembly"/>
    <property type="evidence" value="ECO:0007669"/>
    <property type="project" value="TreeGrafter"/>
</dbReference>
<feature type="compositionally biased region" description="Low complexity" evidence="1">
    <location>
        <begin position="99"/>
        <end position="126"/>
    </location>
</feature>
<evidence type="ECO:0000256" key="1">
    <source>
        <dbReference type="SAM" id="MobiDB-lite"/>
    </source>
</evidence>
<dbReference type="AlphaFoldDB" id="A0A6G1SB95"/>
<dbReference type="PANTHER" id="PTHR22929">
    <property type="entry name" value="RNA POLYMERASE III TRANSCRIPTION INITIATION FACTOR B"/>
    <property type="match status" value="1"/>
</dbReference>
<reference evidence="3" key="1">
    <citation type="submission" date="2018-10" db="EMBL/GenBank/DDBJ databases">
        <title>Transcriptome assembly of Aceria tosichella (Wheat curl mite) Type 2.</title>
        <authorList>
            <person name="Scully E.D."/>
            <person name="Geib S.M."/>
            <person name="Palmer N.A."/>
            <person name="Gupta A.K."/>
            <person name="Sarath G."/>
            <person name="Tatineni S."/>
        </authorList>
    </citation>
    <scope>NUCLEOTIDE SEQUENCE</scope>
    <source>
        <strain evidence="3">LincolnNE</strain>
    </source>
</reference>
<gene>
    <name evidence="3" type="primary">Bdp1</name>
    <name evidence="3" type="ORF">g.10948</name>
</gene>
<feature type="compositionally biased region" description="Low complexity" evidence="1">
    <location>
        <begin position="36"/>
        <end position="48"/>
    </location>
</feature>
<feature type="region of interest" description="Disordered" evidence="1">
    <location>
        <begin position="1"/>
        <end position="137"/>
    </location>
</feature>
<name>A0A6G1SB95_9ACAR</name>